<feature type="domain" description="SET" evidence="2">
    <location>
        <begin position="10"/>
        <end position="120"/>
    </location>
</feature>
<evidence type="ECO:0000256" key="1">
    <source>
        <dbReference type="SAM" id="MobiDB-lite"/>
    </source>
</evidence>
<dbReference type="Proteomes" id="UP001159659">
    <property type="component" value="Unassembled WGS sequence"/>
</dbReference>
<dbReference type="SMART" id="SM00317">
    <property type="entry name" value="SET"/>
    <property type="match status" value="1"/>
</dbReference>
<feature type="compositionally biased region" description="Basic and acidic residues" evidence="1">
    <location>
        <begin position="151"/>
        <end position="168"/>
    </location>
</feature>
<organism evidence="3 4">
    <name type="scientific">Peronospora farinosa</name>
    <dbReference type="NCBI Taxonomy" id="134698"/>
    <lineage>
        <taxon>Eukaryota</taxon>
        <taxon>Sar</taxon>
        <taxon>Stramenopiles</taxon>
        <taxon>Oomycota</taxon>
        <taxon>Peronosporomycetes</taxon>
        <taxon>Peronosporales</taxon>
        <taxon>Peronosporaceae</taxon>
        <taxon>Peronospora</taxon>
    </lineage>
</organism>
<dbReference type="SUPFAM" id="SSF82199">
    <property type="entry name" value="SET domain"/>
    <property type="match status" value="1"/>
</dbReference>
<dbReference type="EMBL" id="CANTFK010000182">
    <property type="protein sequence ID" value="CAI5708365.1"/>
    <property type="molecule type" value="Genomic_DNA"/>
</dbReference>
<protein>
    <recommendedName>
        <fullName evidence="2">SET domain-containing protein</fullName>
    </recommendedName>
</protein>
<name>A0AAV0SU74_9STRA</name>
<evidence type="ECO:0000313" key="3">
    <source>
        <dbReference type="EMBL" id="CAI5708365.1"/>
    </source>
</evidence>
<proteinExistence type="predicted"/>
<evidence type="ECO:0000259" key="2">
    <source>
        <dbReference type="PROSITE" id="PS50280"/>
    </source>
</evidence>
<sequence length="168" mass="18625">MHATTGSDSDAMELENTRTGIGVVATRPMPAGGVVCQYWGQYVLDPPRGAAYTVDLRQRDTKGHRVYVSAEECGSVARIVERSCIANTHIHEVRGRRRVVVSLVAQSDISPGTEVTVDYTGQMNSALWFHCQIALHQNESRDALRATAMKKKVEPAGDEERERQSRRT</sequence>
<dbReference type="InterPro" id="IPR046341">
    <property type="entry name" value="SET_dom_sf"/>
</dbReference>
<reference evidence="3" key="1">
    <citation type="submission" date="2022-12" db="EMBL/GenBank/DDBJ databases">
        <authorList>
            <person name="Webb A."/>
        </authorList>
    </citation>
    <scope>NUCLEOTIDE SEQUENCE</scope>
    <source>
        <strain evidence="3">Pf2</strain>
    </source>
</reference>
<dbReference type="InterPro" id="IPR001214">
    <property type="entry name" value="SET_dom"/>
</dbReference>
<dbReference type="PROSITE" id="PS50280">
    <property type="entry name" value="SET"/>
    <property type="match status" value="1"/>
</dbReference>
<feature type="region of interest" description="Disordered" evidence="1">
    <location>
        <begin position="146"/>
        <end position="168"/>
    </location>
</feature>
<dbReference type="AlphaFoldDB" id="A0AAV0SU74"/>
<evidence type="ECO:0000313" key="4">
    <source>
        <dbReference type="Proteomes" id="UP001159659"/>
    </source>
</evidence>
<gene>
    <name evidence="3" type="ORF">PFR002_LOCUS1823</name>
</gene>
<accession>A0AAV0SU74</accession>
<dbReference type="Gene3D" id="2.170.270.10">
    <property type="entry name" value="SET domain"/>
    <property type="match status" value="1"/>
</dbReference>
<dbReference type="Pfam" id="PF00856">
    <property type="entry name" value="SET"/>
    <property type="match status" value="1"/>
</dbReference>
<comment type="caution">
    <text evidence="3">The sequence shown here is derived from an EMBL/GenBank/DDBJ whole genome shotgun (WGS) entry which is preliminary data.</text>
</comment>